<feature type="transmembrane region" description="Helical" evidence="5">
    <location>
        <begin position="68"/>
        <end position="89"/>
    </location>
</feature>
<evidence type="ECO:0000313" key="6">
    <source>
        <dbReference type="EMBL" id="GLY85586.1"/>
    </source>
</evidence>
<dbReference type="GO" id="GO:0016020">
    <property type="term" value="C:membrane"/>
    <property type="evidence" value="ECO:0007669"/>
    <property type="project" value="UniProtKB-SubCell"/>
</dbReference>
<name>A0A9W6RZC8_9ACTN</name>
<comment type="subcellular location">
    <subcellularLocation>
        <location evidence="1">Membrane</location>
        <topology evidence="1">Multi-pass membrane protein</topology>
    </subcellularLocation>
</comment>
<dbReference type="CDD" id="cd13963">
    <property type="entry name" value="PT_UbiA_2"/>
    <property type="match status" value="1"/>
</dbReference>
<comment type="caution">
    <text evidence="6">The sequence shown here is derived from an EMBL/GenBank/DDBJ whole genome shotgun (WGS) entry which is preliminary data.</text>
</comment>
<dbReference type="InterPro" id="IPR000537">
    <property type="entry name" value="UbiA_prenyltransferase"/>
</dbReference>
<reference evidence="6" key="1">
    <citation type="submission" date="2023-03" db="EMBL/GenBank/DDBJ databases">
        <title>Actinoallomurus iriomotensis NBRC 103684.</title>
        <authorList>
            <person name="Ichikawa N."/>
            <person name="Sato H."/>
            <person name="Tonouchi N."/>
        </authorList>
    </citation>
    <scope>NUCLEOTIDE SEQUENCE</scope>
    <source>
        <strain evidence="6">NBRC 103684</strain>
    </source>
</reference>
<dbReference type="InterPro" id="IPR044878">
    <property type="entry name" value="UbiA_sf"/>
</dbReference>
<feature type="transmembrane region" description="Helical" evidence="5">
    <location>
        <begin position="228"/>
        <end position="250"/>
    </location>
</feature>
<feature type="transmembrane region" description="Helical" evidence="5">
    <location>
        <begin position="302"/>
        <end position="319"/>
    </location>
</feature>
<keyword evidence="2 5" id="KW-0812">Transmembrane</keyword>
<dbReference type="GO" id="GO:0016765">
    <property type="term" value="F:transferase activity, transferring alkyl or aryl (other than methyl) groups"/>
    <property type="evidence" value="ECO:0007669"/>
    <property type="project" value="InterPro"/>
</dbReference>
<keyword evidence="7" id="KW-1185">Reference proteome</keyword>
<proteinExistence type="predicted"/>
<feature type="transmembrane region" description="Helical" evidence="5">
    <location>
        <begin position="190"/>
        <end position="207"/>
    </location>
</feature>
<feature type="transmembrane region" description="Helical" evidence="5">
    <location>
        <begin position="110"/>
        <end position="131"/>
    </location>
</feature>
<evidence type="ECO:0000256" key="3">
    <source>
        <dbReference type="ARBA" id="ARBA00022989"/>
    </source>
</evidence>
<dbReference type="Pfam" id="PF01040">
    <property type="entry name" value="UbiA"/>
    <property type="match status" value="1"/>
</dbReference>
<accession>A0A9W6RZC8</accession>
<protein>
    <submittedName>
        <fullName evidence="6">Decaprenyl-phosphate phosphoribosyltransferase</fullName>
    </submittedName>
</protein>
<evidence type="ECO:0000256" key="2">
    <source>
        <dbReference type="ARBA" id="ARBA00022692"/>
    </source>
</evidence>
<keyword evidence="4 5" id="KW-0472">Membrane</keyword>
<dbReference type="Gene3D" id="1.10.357.140">
    <property type="entry name" value="UbiA prenyltransferase"/>
    <property type="match status" value="1"/>
</dbReference>
<sequence>MHIADPAGPAPAAPQERPALVAPAPISHSLARDLIAMLRPTQWAKTLLVIPLPLLGARAWSPAMAGRAGLAVAVFTLASCVTYVVNDIADRRRDSEHPVKRQRPIAAGRFPVYGAWLYAASLTCVLCVLLIGWRPAGWWPAGWWPVLAYLVLNAAYSRGLKHVPLVDVFLIAVGFLLRLVQGYRAIGEPVSGWLLLCVLCLCLMLSLGKRRHELSVVDAGHRPSLQGYSVAFVDQLILLNATLTLVAYVLYLVSGSRFDTQAQAIAFLSIPVGLFAVSRYLQLIIVRQDGGEPVRTLFRDRILIADFALWVILLGAATVDTHCPGLGHLLPATRS</sequence>
<feature type="transmembrane region" description="Helical" evidence="5">
    <location>
        <begin position="163"/>
        <end position="184"/>
    </location>
</feature>
<organism evidence="6 7">
    <name type="scientific">Actinoallomurus iriomotensis</name>
    <dbReference type="NCBI Taxonomy" id="478107"/>
    <lineage>
        <taxon>Bacteria</taxon>
        <taxon>Bacillati</taxon>
        <taxon>Actinomycetota</taxon>
        <taxon>Actinomycetes</taxon>
        <taxon>Streptosporangiales</taxon>
        <taxon>Thermomonosporaceae</taxon>
        <taxon>Actinoallomurus</taxon>
    </lineage>
</organism>
<keyword evidence="3 5" id="KW-1133">Transmembrane helix</keyword>
<gene>
    <name evidence="6" type="ORF">Airi02_035150</name>
</gene>
<dbReference type="EMBL" id="BSTK01000004">
    <property type="protein sequence ID" value="GLY85586.1"/>
    <property type="molecule type" value="Genomic_DNA"/>
</dbReference>
<feature type="transmembrane region" description="Helical" evidence="5">
    <location>
        <begin position="262"/>
        <end position="281"/>
    </location>
</feature>
<evidence type="ECO:0000256" key="1">
    <source>
        <dbReference type="ARBA" id="ARBA00004141"/>
    </source>
</evidence>
<evidence type="ECO:0000256" key="4">
    <source>
        <dbReference type="ARBA" id="ARBA00023136"/>
    </source>
</evidence>
<feature type="transmembrane region" description="Helical" evidence="5">
    <location>
        <begin position="137"/>
        <end position="156"/>
    </location>
</feature>
<keyword evidence="6" id="KW-0808">Transferase</keyword>
<evidence type="ECO:0000256" key="5">
    <source>
        <dbReference type="SAM" id="Phobius"/>
    </source>
</evidence>
<keyword evidence="6" id="KW-0328">Glycosyltransferase</keyword>
<dbReference type="Proteomes" id="UP001165074">
    <property type="component" value="Unassembled WGS sequence"/>
</dbReference>
<dbReference type="AlphaFoldDB" id="A0A9W6RZC8"/>
<dbReference type="RefSeq" id="WP_285572587.1">
    <property type="nucleotide sequence ID" value="NZ_BSTK01000004.1"/>
</dbReference>
<dbReference type="GO" id="GO:0016757">
    <property type="term" value="F:glycosyltransferase activity"/>
    <property type="evidence" value="ECO:0007669"/>
    <property type="project" value="UniProtKB-KW"/>
</dbReference>
<evidence type="ECO:0000313" key="7">
    <source>
        <dbReference type="Proteomes" id="UP001165074"/>
    </source>
</evidence>